<dbReference type="AlphaFoldDB" id="A0A2I2GPM4"/>
<feature type="signal peptide" evidence="2">
    <location>
        <begin position="1"/>
        <end position="18"/>
    </location>
</feature>
<gene>
    <name evidence="3" type="ORF">P170DRAFT_505510</name>
</gene>
<dbReference type="EMBL" id="MSFO01000001">
    <property type="protein sequence ID" value="PLB54828.1"/>
    <property type="molecule type" value="Genomic_DNA"/>
</dbReference>
<keyword evidence="2" id="KW-0732">Signal</keyword>
<dbReference type="GeneID" id="36562000"/>
<feature type="region of interest" description="Disordered" evidence="1">
    <location>
        <begin position="22"/>
        <end position="143"/>
    </location>
</feature>
<keyword evidence="4" id="KW-1185">Reference proteome</keyword>
<feature type="chain" id="PRO_5014192168" evidence="2">
    <location>
        <begin position="19"/>
        <end position="143"/>
    </location>
</feature>
<feature type="compositionally biased region" description="Basic and acidic residues" evidence="1">
    <location>
        <begin position="131"/>
        <end position="143"/>
    </location>
</feature>
<dbReference type="Proteomes" id="UP000234275">
    <property type="component" value="Unassembled WGS sequence"/>
</dbReference>
<accession>A0A2I2GPM4</accession>
<proteinExistence type="predicted"/>
<name>A0A2I2GPM4_9EURO</name>
<evidence type="ECO:0000256" key="2">
    <source>
        <dbReference type="SAM" id="SignalP"/>
    </source>
</evidence>
<reference evidence="3 4" key="1">
    <citation type="submission" date="2016-12" db="EMBL/GenBank/DDBJ databases">
        <title>The genomes of Aspergillus section Nigri reveals drivers in fungal speciation.</title>
        <authorList>
            <consortium name="DOE Joint Genome Institute"/>
            <person name="Vesth T.C."/>
            <person name="Nybo J."/>
            <person name="Theobald S."/>
            <person name="Brandl J."/>
            <person name="Frisvad J.C."/>
            <person name="Nielsen K.F."/>
            <person name="Lyhne E.K."/>
            <person name="Kogle M.E."/>
            <person name="Kuo A."/>
            <person name="Riley R."/>
            <person name="Clum A."/>
            <person name="Nolan M."/>
            <person name="Lipzen A."/>
            <person name="Salamov A."/>
            <person name="Henrissat B."/>
            <person name="Wiebenga A."/>
            <person name="De Vries R.P."/>
            <person name="Grigoriev I.V."/>
            <person name="Mortensen U.H."/>
            <person name="Andersen M.R."/>
            <person name="Baker S.E."/>
        </authorList>
    </citation>
    <scope>NUCLEOTIDE SEQUENCE [LARGE SCALE GENOMIC DNA]</scope>
    <source>
        <strain evidence="3 4">IBT 23096</strain>
    </source>
</reference>
<dbReference type="RefSeq" id="XP_024710130.1">
    <property type="nucleotide sequence ID" value="XM_024854294.1"/>
</dbReference>
<protein>
    <submittedName>
        <fullName evidence="3">Uncharacterized protein</fullName>
    </submittedName>
</protein>
<dbReference type="VEuPathDB" id="FungiDB:P170DRAFT_505510"/>
<organism evidence="3 4">
    <name type="scientific">Aspergillus steynii IBT 23096</name>
    <dbReference type="NCBI Taxonomy" id="1392250"/>
    <lineage>
        <taxon>Eukaryota</taxon>
        <taxon>Fungi</taxon>
        <taxon>Dikarya</taxon>
        <taxon>Ascomycota</taxon>
        <taxon>Pezizomycotina</taxon>
        <taxon>Eurotiomycetes</taxon>
        <taxon>Eurotiomycetidae</taxon>
        <taxon>Eurotiales</taxon>
        <taxon>Aspergillaceae</taxon>
        <taxon>Aspergillus</taxon>
        <taxon>Aspergillus subgen. Circumdati</taxon>
    </lineage>
</organism>
<comment type="caution">
    <text evidence="3">The sequence shown here is derived from an EMBL/GenBank/DDBJ whole genome shotgun (WGS) entry which is preliminary data.</text>
</comment>
<evidence type="ECO:0000313" key="4">
    <source>
        <dbReference type="Proteomes" id="UP000234275"/>
    </source>
</evidence>
<evidence type="ECO:0000256" key="1">
    <source>
        <dbReference type="SAM" id="MobiDB-lite"/>
    </source>
</evidence>
<evidence type="ECO:0000313" key="3">
    <source>
        <dbReference type="EMBL" id="PLB54828.1"/>
    </source>
</evidence>
<sequence>MKLSTIFSASFLAALAVAAPAPARAGQANLPEKREGGEGQCPPGTVWEYPNGDDEVGGCVVDHSTGSAEKRDLPEDGECPEGQHLELDENDVGYCAKDTTPEEGQEQSVCPPGSEWVGEGEQGRCSEVQEETEHAKRQQEEEK</sequence>